<dbReference type="RefSeq" id="WP_168631156.1">
    <property type="nucleotide sequence ID" value="NZ_BONL01000020.1"/>
</dbReference>
<accession>A0A7X6KXJ0</accession>
<gene>
    <name evidence="7" type="ORF">HGA03_15255</name>
</gene>
<feature type="transmembrane region" description="Helical" evidence="6">
    <location>
        <begin position="189"/>
        <end position="210"/>
    </location>
</feature>
<evidence type="ECO:0000256" key="5">
    <source>
        <dbReference type="ARBA" id="ARBA00023136"/>
    </source>
</evidence>
<keyword evidence="5 6" id="KW-0472">Membrane</keyword>
<dbReference type="PANTHER" id="PTHR30028:SF0">
    <property type="entry name" value="PROTEIN ALUMINUM SENSITIVE 3"/>
    <property type="match status" value="1"/>
</dbReference>
<feature type="transmembrane region" description="Helical" evidence="6">
    <location>
        <begin position="36"/>
        <end position="57"/>
    </location>
</feature>
<organism evidence="7 8">
    <name type="scientific">Cellulomonas denverensis</name>
    <dbReference type="NCBI Taxonomy" id="264297"/>
    <lineage>
        <taxon>Bacteria</taxon>
        <taxon>Bacillati</taxon>
        <taxon>Actinomycetota</taxon>
        <taxon>Actinomycetes</taxon>
        <taxon>Micrococcales</taxon>
        <taxon>Cellulomonadaceae</taxon>
        <taxon>Cellulomonas</taxon>
    </lineage>
</organism>
<evidence type="ECO:0000256" key="3">
    <source>
        <dbReference type="ARBA" id="ARBA00022692"/>
    </source>
</evidence>
<protein>
    <submittedName>
        <fullName evidence="7">ABC transporter permease</fullName>
    </submittedName>
</protein>
<sequence length="249" mass="25211">MTWPEVLRTALAVTVLIGIALAVTRAGRVPVGRDTLWAVGRGAVQLMLVALVIAWVFRHPAGIAVYLPVMVVAAAFTATRRIGLGRAVTGHLVLAITAGSAVAAGAVLASGALATEPETVLPFAAQMIGGAMTAAAVSGGRLREDARTQWAEVEGWIALGARPGQAVAEQARHAVRWALVPGIDQTRSAGLVTLPGAFVGLLLGGASSALAAQVQLLVLAGLLAAQAVSGVLTVRLLGPRVGALRPADT</sequence>
<name>A0A7X6KXJ0_9CELL</name>
<keyword evidence="4 6" id="KW-1133">Transmembrane helix</keyword>
<evidence type="ECO:0000256" key="1">
    <source>
        <dbReference type="ARBA" id="ARBA00004141"/>
    </source>
</evidence>
<keyword evidence="3 6" id="KW-0812">Transmembrane</keyword>
<dbReference type="EMBL" id="JAAXOX010000011">
    <property type="protein sequence ID" value="NKY24027.1"/>
    <property type="molecule type" value="Genomic_DNA"/>
</dbReference>
<feature type="transmembrane region" description="Helical" evidence="6">
    <location>
        <begin position="216"/>
        <end position="237"/>
    </location>
</feature>
<dbReference type="InterPro" id="IPR005226">
    <property type="entry name" value="UPF0014_fam"/>
</dbReference>
<keyword evidence="8" id="KW-1185">Reference proteome</keyword>
<dbReference type="PANTHER" id="PTHR30028">
    <property type="entry name" value="UPF0014 INNER MEMBRANE PROTEIN YBBM-RELATED"/>
    <property type="match status" value="1"/>
</dbReference>
<proteinExistence type="inferred from homology"/>
<evidence type="ECO:0000256" key="6">
    <source>
        <dbReference type="SAM" id="Phobius"/>
    </source>
</evidence>
<evidence type="ECO:0000313" key="8">
    <source>
        <dbReference type="Proteomes" id="UP000581206"/>
    </source>
</evidence>
<dbReference type="AlphaFoldDB" id="A0A7X6KXJ0"/>
<feature type="transmembrane region" description="Helical" evidence="6">
    <location>
        <begin position="92"/>
        <end position="114"/>
    </location>
</feature>
<evidence type="ECO:0000313" key="7">
    <source>
        <dbReference type="EMBL" id="NKY24027.1"/>
    </source>
</evidence>
<dbReference type="Pfam" id="PF03649">
    <property type="entry name" value="UPF0014"/>
    <property type="match status" value="1"/>
</dbReference>
<evidence type="ECO:0000256" key="4">
    <source>
        <dbReference type="ARBA" id="ARBA00022989"/>
    </source>
</evidence>
<comment type="caution">
    <text evidence="7">The sequence shown here is derived from an EMBL/GenBank/DDBJ whole genome shotgun (WGS) entry which is preliminary data.</text>
</comment>
<dbReference type="Proteomes" id="UP000581206">
    <property type="component" value="Unassembled WGS sequence"/>
</dbReference>
<reference evidence="7 8" key="1">
    <citation type="submission" date="2020-04" db="EMBL/GenBank/DDBJ databases">
        <title>MicrobeNet Type strains.</title>
        <authorList>
            <person name="Nicholson A.C."/>
        </authorList>
    </citation>
    <scope>NUCLEOTIDE SEQUENCE [LARGE SCALE GENOMIC DNA]</scope>
    <source>
        <strain evidence="7 8">ATCC BAA-788</strain>
    </source>
</reference>
<dbReference type="GO" id="GO:0005886">
    <property type="term" value="C:plasma membrane"/>
    <property type="evidence" value="ECO:0007669"/>
    <property type="project" value="TreeGrafter"/>
</dbReference>
<comment type="subcellular location">
    <subcellularLocation>
        <location evidence="1">Membrane</location>
        <topology evidence="1">Multi-pass membrane protein</topology>
    </subcellularLocation>
</comment>
<feature type="transmembrane region" description="Helical" evidence="6">
    <location>
        <begin position="6"/>
        <end position="24"/>
    </location>
</feature>
<feature type="transmembrane region" description="Helical" evidence="6">
    <location>
        <begin position="120"/>
        <end position="139"/>
    </location>
</feature>
<comment type="similarity">
    <text evidence="2">Belongs to the UPF0014 family.</text>
</comment>
<feature type="transmembrane region" description="Helical" evidence="6">
    <location>
        <begin position="63"/>
        <end position="80"/>
    </location>
</feature>
<evidence type="ECO:0000256" key="2">
    <source>
        <dbReference type="ARBA" id="ARBA00005268"/>
    </source>
</evidence>